<proteinExistence type="predicted"/>
<accession>A0ACC2SUV6</accession>
<organism evidence="1 2">
    <name type="scientific">Entomophthora muscae</name>
    <dbReference type="NCBI Taxonomy" id="34485"/>
    <lineage>
        <taxon>Eukaryota</taxon>
        <taxon>Fungi</taxon>
        <taxon>Fungi incertae sedis</taxon>
        <taxon>Zoopagomycota</taxon>
        <taxon>Entomophthoromycotina</taxon>
        <taxon>Entomophthoromycetes</taxon>
        <taxon>Entomophthorales</taxon>
        <taxon>Entomophthoraceae</taxon>
        <taxon>Entomophthora</taxon>
    </lineage>
</organism>
<protein>
    <submittedName>
        <fullName evidence="1">Uncharacterized protein</fullName>
    </submittedName>
</protein>
<evidence type="ECO:0000313" key="1">
    <source>
        <dbReference type="EMBL" id="KAJ9066187.1"/>
    </source>
</evidence>
<reference evidence="1" key="1">
    <citation type="submission" date="2022-04" db="EMBL/GenBank/DDBJ databases">
        <title>Genome of the entomopathogenic fungus Entomophthora muscae.</title>
        <authorList>
            <person name="Elya C."/>
            <person name="Lovett B.R."/>
            <person name="Lee E."/>
            <person name="Macias A.M."/>
            <person name="Hajek A.E."/>
            <person name="De Bivort B.L."/>
            <person name="Kasson M.T."/>
            <person name="De Fine Licht H.H."/>
            <person name="Stajich J.E."/>
        </authorList>
    </citation>
    <scope>NUCLEOTIDE SEQUENCE</scope>
    <source>
        <strain evidence="1">Berkeley</strain>
    </source>
</reference>
<gene>
    <name evidence="1" type="ORF">DSO57_1011962</name>
</gene>
<keyword evidence="2" id="KW-1185">Reference proteome</keyword>
<sequence length="66" mass="7085">MLDLFLVIDLLLHRLADWTCPLAWLGLLRPVTGSGPLASNKRCRSGWAGASLALSGYCSAPRSAMN</sequence>
<dbReference type="EMBL" id="QTSX02004302">
    <property type="protein sequence ID" value="KAJ9066187.1"/>
    <property type="molecule type" value="Genomic_DNA"/>
</dbReference>
<dbReference type="Proteomes" id="UP001165960">
    <property type="component" value="Unassembled WGS sequence"/>
</dbReference>
<evidence type="ECO:0000313" key="2">
    <source>
        <dbReference type="Proteomes" id="UP001165960"/>
    </source>
</evidence>
<name>A0ACC2SUV6_9FUNG</name>
<comment type="caution">
    <text evidence="1">The sequence shown here is derived from an EMBL/GenBank/DDBJ whole genome shotgun (WGS) entry which is preliminary data.</text>
</comment>